<feature type="transmembrane region" description="Helical" evidence="1">
    <location>
        <begin position="397"/>
        <end position="418"/>
    </location>
</feature>
<dbReference type="InParanoid" id="G4ZY81"/>
<dbReference type="EMBL" id="JH159157">
    <property type="protein sequence ID" value="EGZ12693.1"/>
    <property type="molecule type" value="Genomic_DNA"/>
</dbReference>
<feature type="transmembrane region" description="Helical" evidence="1">
    <location>
        <begin position="360"/>
        <end position="385"/>
    </location>
</feature>
<dbReference type="GeneID" id="20642379"/>
<keyword evidence="1" id="KW-0472">Membrane</keyword>
<reference evidence="2 3" key="1">
    <citation type="journal article" date="2006" name="Science">
        <title>Phytophthora genome sequences uncover evolutionary origins and mechanisms of pathogenesis.</title>
        <authorList>
            <person name="Tyler B.M."/>
            <person name="Tripathy S."/>
            <person name="Zhang X."/>
            <person name="Dehal P."/>
            <person name="Jiang R.H."/>
            <person name="Aerts A."/>
            <person name="Arredondo F.D."/>
            <person name="Baxter L."/>
            <person name="Bensasson D."/>
            <person name="Beynon J.L."/>
            <person name="Chapman J."/>
            <person name="Damasceno C.M."/>
            <person name="Dorrance A.E."/>
            <person name="Dou D."/>
            <person name="Dickerman A.W."/>
            <person name="Dubchak I.L."/>
            <person name="Garbelotto M."/>
            <person name="Gijzen M."/>
            <person name="Gordon S.G."/>
            <person name="Govers F."/>
            <person name="Grunwald N.J."/>
            <person name="Huang W."/>
            <person name="Ivors K.L."/>
            <person name="Jones R.W."/>
            <person name="Kamoun S."/>
            <person name="Krampis K."/>
            <person name="Lamour K.H."/>
            <person name="Lee M.K."/>
            <person name="McDonald W.H."/>
            <person name="Medina M."/>
            <person name="Meijer H.J."/>
            <person name="Nordberg E.K."/>
            <person name="Maclean D.J."/>
            <person name="Ospina-Giraldo M.D."/>
            <person name="Morris P.F."/>
            <person name="Phuntumart V."/>
            <person name="Putnam N.H."/>
            <person name="Rash S."/>
            <person name="Rose J.K."/>
            <person name="Sakihama Y."/>
            <person name="Salamov A.A."/>
            <person name="Savidor A."/>
            <person name="Scheuring C.F."/>
            <person name="Smith B.M."/>
            <person name="Sobral B.W."/>
            <person name="Terry A."/>
            <person name="Torto-Alalibo T.A."/>
            <person name="Win J."/>
            <person name="Xu Z."/>
            <person name="Zhang H."/>
            <person name="Grigoriev I.V."/>
            <person name="Rokhsar D.S."/>
            <person name="Boore J.L."/>
        </authorList>
    </citation>
    <scope>NUCLEOTIDE SEQUENCE [LARGE SCALE GENOMIC DNA]</scope>
    <source>
        <strain evidence="2 3">P6497</strain>
    </source>
</reference>
<feature type="transmembrane region" description="Helical" evidence="1">
    <location>
        <begin position="430"/>
        <end position="452"/>
    </location>
</feature>
<feature type="transmembrane region" description="Helical" evidence="1">
    <location>
        <begin position="157"/>
        <end position="180"/>
    </location>
</feature>
<feature type="transmembrane region" description="Helical" evidence="1">
    <location>
        <begin position="120"/>
        <end position="145"/>
    </location>
</feature>
<keyword evidence="1" id="KW-1133">Transmembrane helix</keyword>
<dbReference type="KEGG" id="psoj:PHYSODRAFT_304243"/>
<dbReference type="Proteomes" id="UP000002640">
    <property type="component" value="Unassembled WGS sequence"/>
</dbReference>
<feature type="transmembrane region" description="Helical" evidence="1">
    <location>
        <begin position="458"/>
        <end position="477"/>
    </location>
</feature>
<keyword evidence="3" id="KW-1185">Reference proteome</keyword>
<gene>
    <name evidence="2" type="ORF">PHYSODRAFT_304243</name>
</gene>
<sequence>MRIVPVRNEAKPPGEPLAVLGVAPEVPFSTAQTSSRVASMLDPQSEHLYELQLAQPLPSFDLNKTLVSKMLPAELHNRLNQVMHRFLNSFLVALFRFSLLCFGCLLFVPTKFIMPVVPVMVAAIVLPPVIFVTFFSLDVLVLLAYHYEFWFVSTLNTLNWVALGVIFGDIRAISCVGLWLSSQSVVLIDSNFRTFPTAVKSIMISGPFLIVLVVCCSYNLVVDASFPSIRIGTLVLQSRQVIVFTASTLSVFVVKKAFAKKNRLKKRLQDREADPEAAQGRHTIPCVGLHARLKLKHLKAKPRVGSASFSVSAVRLTDQQTTSDTSNTQNLKLAPHDPFIVDSRNVVLPGRLLWWMKAPFTLIAVYIAGVIGLSATAIAWVVILYHQEHRPTDQLKLIVSSIAAVFSLAFTFVFVSLAQRNLVRLVLWNFDVLFSTFQGTALAVCLLDLLRWQTSSCLAVVAWWLWFHCLLVLDALTPSLTRKLHIRKHFGLPAVIVVLAVAAGCALELILGDESVFSSRLLWSVHVVGGTGFDLHTSTLAVQRTITIVGWFPRLLVELATGSPEQLLFLHRHVEYFSPYATFSDPAPTGVVEDAQKRSVSRCWRRRQAKDSVPVVEANSGRVDSKITADAIGGLFWKSTCTRQCVLPLRRLHSLPNVRSSSRALRRSLRIAPVPSVNYPGGPKSTHLDVVAGTVAIANRLERQLQRATQSDATGLYELQSAQTLPVVSISRTPASALLPGGAYQWFERTMHRFTPILLTLFGISLVSFAGLLYVPSTIVRPWIPLFFVVSTLPPVFFASFFSIDILCLLPRYYEFCFISVLNFLTWFGLGVIFGDLRALTGFTLWFNFQTVVTIDANFRTFPAAVKSTMIAGPAMIALVVCCAYSLVVDSSYPTLHIGVMPFQSRQVVVFTASTIAVFMFKKAHTKRQRMEIRLHDRRNNPAPTPGRHTIPCVLILARVKLGLRDSAPASVSVPNTTSNLLRAQQLQLAPTKALVVDATKILLLAHLLKRLISPRENIAL</sequence>
<dbReference type="AlphaFoldDB" id="G4ZY81"/>
<evidence type="ECO:0000256" key="1">
    <source>
        <dbReference type="SAM" id="Phobius"/>
    </source>
</evidence>
<evidence type="ECO:0000313" key="2">
    <source>
        <dbReference type="EMBL" id="EGZ12693.1"/>
    </source>
</evidence>
<name>G4ZY81_PHYSP</name>
<dbReference type="RefSeq" id="XP_009533026.1">
    <property type="nucleotide sequence ID" value="XM_009534731.1"/>
</dbReference>
<evidence type="ECO:0000313" key="3">
    <source>
        <dbReference type="Proteomes" id="UP000002640"/>
    </source>
</evidence>
<keyword evidence="1" id="KW-0812">Transmembrane</keyword>
<feature type="transmembrane region" description="Helical" evidence="1">
    <location>
        <begin position="903"/>
        <end position="921"/>
    </location>
</feature>
<feature type="transmembrane region" description="Helical" evidence="1">
    <location>
        <begin position="489"/>
        <end position="511"/>
    </location>
</feature>
<accession>G4ZY81</accession>
<proteinExistence type="predicted"/>
<feature type="transmembrane region" description="Helical" evidence="1">
    <location>
        <begin position="871"/>
        <end position="888"/>
    </location>
</feature>
<feature type="transmembrane region" description="Helical" evidence="1">
    <location>
        <begin position="201"/>
        <end position="221"/>
    </location>
</feature>
<feature type="transmembrane region" description="Helical" evidence="1">
    <location>
        <begin position="757"/>
        <end position="777"/>
    </location>
</feature>
<protein>
    <submittedName>
        <fullName evidence="2">Uncharacterized protein</fullName>
    </submittedName>
</protein>
<organism evidence="2 3">
    <name type="scientific">Phytophthora sojae (strain P6497)</name>
    <name type="common">Soybean stem and root rot agent</name>
    <name type="synonym">Phytophthora megasperma f. sp. glycines</name>
    <dbReference type="NCBI Taxonomy" id="1094619"/>
    <lineage>
        <taxon>Eukaryota</taxon>
        <taxon>Sar</taxon>
        <taxon>Stramenopiles</taxon>
        <taxon>Oomycota</taxon>
        <taxon>Peronosporomycetes</taxon>
        <taxon>Peronosporales</taxon>
        <taxon>Peronosporaceae</taxon>
        <taxon>Phytophthora</taxon>
    </lineage>
</organism>
<feature type="transmembrane region" description="Helical" evidence="1">
    <location>
        <begin position="86"/>
        <end position="108"/>
    </location>
</feature>
<feature type="transmembrane region" description="Helical" evidence="1">
    <location>
        <begin position="783"/>
        <end position="804"/>
    </location>
</feature>